<sequence length="35" mass="3857">MALVPVGRPPLDRRNTRIKPRVGRATTLEEGVGWG</sequence>
<dbReference type="Proteomes" id="UP000187203">
    <property type="component" value="Unassembled WGS sequence"/>
</dbReference>
<evidence type="ECO:0000313" key="1">
    <source>
        <dbReference type="EMBL" id="OMP06816.1"/>
    </source>
</evidence>
<proteinExistence type="predicted"/>
<gene>
    <name evidence="1" type="ORF">COLO4_07877</name>
</gene>
<protein>
    <submittedName>
        <fullName evidence="1">Uncharacterized protein</fullName>
    </submittedName>
</protein>
<name>A0A1R3KI99_9ROSI</name>
<accession>A0A1R3KI99</accession>
<dbReference type="AlphaFoldDB" id="A0A1R3KI99"/>
<dbReference type="EMBL" id="AWUE01013495">
    <property type="protein sequence ID" value="OMP06816.1"/>
    <property type="molecule type" value="Genomic_DNA"/>
</dbReference>
<evidence type="ECO:0000313" key="2">
    <source>
        <dbReference type="Proteomes" id="UP000187203"/>
    </source>
</evidence>
<comment type="caution">
    <text evidence="1">The sequence shown here is derived from an EMBL/GenBank/DDBJ whole genome shotgun (WGS) entry which is preliminary data.</text>
</comment>
<reference evidence="2" key="1">
    <citation type="submission" date="2013-09" db="EMBL/GenBank/DDBJ databases">
        <title>Corchorus olitorius genome sequencing.</title>
        <authorList>
            <person name="Alam M."/>
            <person name="Haque M.S."/>
            <person name="Islam M.S."/>
            <person name="Emdad E.M."/>
            <person name="Islam M.M."/>
            <person name="Ahmed B."/>
            <person name="Halim A."/>
            <person name="Hossen Q.M.M."/>
            <person name="Hossain M.Z."/>
            <person name="Ahmed R."/>
            <person name="Khan M.M."/>
            <person name="Islam R."/>
            <person name="Rashid M.M."/>
            <person name="Khan S.A."/>
            <person name="Rahman M.S."/>
            <person name="Alam M."/>
            <person name="Yahiya A.S."/>
            <person name="Khan M.S."/>
            <person name="Azam M.S."/>
            <person name="Haque T."/>
            <person name="Lashkar M.Z.H."/>
            <person name="Akhand A.I."/>
            <person name="Morshed G."/>
            <person name="Roy S."/>
            <person name="Uddin K.S."/>
            <person name="Rabeya T."/>
            <person name="Hossain A.S."/>
            <person name="Chowdhury A."/>
            <person name="Snigdha A.R."/>
            <person name="Mortoza M.S."/>
            <person name="Matin S.A."/>
            <person name="Hoque S.M.E."/>
            <person name="Islam M.K."/>
            <person name="Roy D.K."/>
            <person name="Haider R."/>
            <person name="Moosa M.M."/>
            <person name="Elias S.M."/>
            <person name="Hasan A.M."/>
            <person name="Jahan S."/>
            <person name="Shafiuddin M."/>
            <person name="Mahmood N."/>
            <person name="Shommy N.S."/>
        </authorList>
    </citation>
    <scope>NUCLEOTIDE SEQUENCE [LARGE SCALE GENOMIC DNA]</scope>
    <source>
        <strain evidence="2">cv. O-4</strain>
    </source>
</reference>
<organism evidence="1 2">
    <name type="scientific">Corchorus olitorius</name>
    <dbReference type="NCBI Taxonomy" id="93759"/>
    <lineage>
        <taxon>Eukaryota</taxon>
        <taxon>Viridiplantae</taxon>
        <taxon>Streptophyta</taxon>
        <taxon>Embryophyta</taxon>
        <taxon>Tracheophyta</taxon>
        <taxon>Spermatophyta</taxon>
        <taxon>Magnoliopsida</taxon>
        <taxon>eudicotyledons</taxon>
        <taxon>Gunneridae</taxon>
        <taxon>Pentapetalae</taxon>
        <taxon>rosids</taxon>
        <taxon>malvids</taxon>
        <taxon>Malvales</taxon>
        <taxon>Malvaceae</taxon>
        <taxon>Grewioideae</taxon>
        <taxon>Apeibeae</taxon>
        <taxon>Corchorus</taxon>
    </lineage>
</organism>
<keyword evidence="2" id="KW-1185">Reference proteome</keyword>